<dbReference type="Pfam" id="PF12255">
    <property type="entry name" value="TcdB_toxin_midC"/>
    <property type="match status" value="1"/>
</dbReference>
<proteinExistence type="predicted"/>
<dbReference type="EMBL" id="CALYLO010000001">
    <property type="protein sequence ID" value="CAH8244235.1"/>
    <property type="molecule type" value="Genomic_DNA"/>
</dbReference>
<feature type="domain" description="Insecticide toxin TcdB middle/C-terminal" evidence="5">
    <location>
        <begin position="858"/>
        <end position="999"/>
    </location>
</feature>
<dbReference type="InterPro" id="IPR022044">
    <property type="entry name" value="TcdB_toxin_mid/C"/>
</dbReference>
<dbReference type="PRINTS" id="PR01341">
    <property type="entry name" value="SALSPVBPROT"/>
</dbReference>
<keyword evidence="3" id="KW-0843">Virulence</keyword>
<keyword evidence="8" id="KW-1185">Reference proteome</keyword>
<dbReference type="InterPro" id="IPR003284">
    <property type="entry name" value="Sal_SpvB"/>
</dbReference>
<evidence type="ECO:0000256" key="2">
    <source>
        <dbReference type="ARBA" id="ARBA00022525"/>
    </source>
</evidence>
<evidence type="ECO:0000259" key="5">
    <source>
        <dbReference type="Pfam" id="PF12255"/>
    </source>
</evidence>
<keyword evidence="2" id="KW-0964">Secreted</keyword>
<accession>A0ABM9FYB6</accession>
<feature type="domain" description="Insecticide toxin TcdB middle/N-terminal" evidence="6">
    <location>
        <begin position="650"/>
        <end position="808"/>
    </location>
</feature>
<comment type="caution">
    <text evidence="7">The sequence shown here is derived from an EMBL/GenBank/DDBJ whole genome shotgun (WGS) entry which is preliminary data.</text>
</comment>
<evidence type="ECO:0000313" key="7">
    <source>
        <dbReference type="EMBL" id="CAH8244235.1"/>
    </source>
</evidence>
<feature type="region of interest" description="Disordered" evidence="4">
    <location>
        <begin position="1"/>
        <end position="24"/>
    </location>
</feature>
<dbReference type="SUPFAM" id="SSF69318">
    <property type="entry name" value="Integrin alpha N-terminal domain"/>
    <property type="match status" value="1"/>
</dbReference>
<evidence type="ECO:0000256" key="1">
    <source>
        <dbReference type="ARBA" id="ARBA00004613"/>
    </source>
</evidence>
<reference evidence="7" key="1">
    <citation type="submission" date="2022-06" db="EMBL/GenBank/DDBJ databases">
        <authorList>
            <person name="Dietemann V."/>
            <person name="Ory F."/>
            <person name="Dainat B."/>
            <person name="Oberhansli S."/>
        </authorList>
    </citation>
    <scope>NUCLEOTIDE SEQUENCE</scope>
    <source>
        <strain evidence="7">Ena-SAMPLE-TAB-26-04-2022-14:26:32:270-5432</strain>
    </source>
</reference>
<protein>
    <submittedName>
        <fullName evidence="7">Toxin</fullName>
    </submittedName>
</protein>
<evidence type="ECO:0000259" key="6">
    <source>
        <dbReference type="Pfam" id="PF12256"/>
    </source>
</evidence>
<feature type="region of interest" description="Disordered" evidence="4">
    <location>
        <begin position="949"/>
        <end position="969"/>
    </location>
</feature>
<evidence type="ECO:0000313" key="8">
    <source>
        <dbReference type="Proteomes" id="UP001154322"/>
    </source>
</evidence>
<gene>
    <name evidence="7" type="ORF">WJ0W_001473</name>
</gene>
<evidence type="ECO:0000256" key="3">
    <source>
        <dbReference type="ARBA" id="ARBA00023026"/>
    </source>
</evidence>
<evidence type="ECO:0000256" key="4">
    <source>
        <dbReference type="SAM" id="MobiDB-lite"/>
    </source>
</evidence>
<dbReference type="InterPro" id="IPR028994">
    <property type="entry name" value="Integrin_alpha_N"/>
</dbReference>
<dbReference type="RefSeq" id="WP_261944675.1">
    <property type="nucleotide sequence ID" value="NZ_CALYLO010000001.1"/>
</dbReference>
<comment type="subcellular location">
    <subcellularLocation>
        <location evidence="1">Secreted</location>
    </subcellularLocation>
</comment>
<name>A0ABM9FYB6_9BACL</name>
<sequence length="1438" mass="161296">MPQSSNADIKLLSPSLPKGGGSMKGIEENIGAPGSDGMARCNVPLPVTSGRYITPEVSLSYASGNGNGAYGMGWTLGAMRICRRTSRGIPCYTSEDQFLGPDGEVLVPESNEQGEVITRRTDIAQGISLGETFTVTRYFPRLESAFHLLEYWEAQAGSATKPFWLIHAADGVLHCLGKTAQARIAAPDDSAKIAEWLVEESVSPFGEHIYYQYKAEDNEGVNLEQDTHQYGANRYLKSIRYGNKVACPSLYVWKEEIPASGQWLYSVILDYGENDTSADVLPLYEPQGKWLARPDCFSRYDYGFEIRTCRLCRQILMFHAFAELGEEPALVWRMQLEYDENPVASMLSAVWRLAYEADGTILSMPPLEFDYTPFDIESTADWQPFLPVPELENGEHYQLVDLYGEGIPGLLYQDNDHWHYRSPARSDSPDGIAYDSWRPLPQIPANSRNGMLMDLNGDGYLEWLSAEPGVAGRYTMNPDKSWSGFVPLQALPTEFFHPQAQLANVTGSGLTDLVMIGPKSVRFYAGEEAGFKRACEVWQQAGITLPVERVDKKELVAFSDMLGSGQSHLVRIRHDGVTCWPNLGNGVFGAPLALPGFTAAEREFNPERVYLADLDGSGASDIIYASRDALLIYRNLSGNGFADPVRVPLPDGVRFDDLCRLLPADIRGLGAASLVLHVPYMAPRSWKLDFFAAKPYLLQTVSNNLGVSSSFLYRSSAQYWLDEKQAASSAVCGVPFPINVVSDIHTLDEISGRTRIQKYTYRNGVYDRTEKEFAGFGRIDTREEERDSEGALSTSTPPVLTRTWYHTGQKQDEKRAGQQYWQGDSAAFQLKPIRLTRFDVTTAQDVPLDSYNWRQEYWLYRSLQGMPLRTEIFAGDVMDLPPYQVESFRYQVRLVQSTDSECVALPMQLEQLTYNYEQIASDPQCSQQIQQWFDEYGVATQSVTIQYPRRAQPEDNPYPHTLPDSSWSSSYDSQQMRLRLTRQRQKAYHLPEPEGWRLNIPHQTRLDAFIYSADRVPAEGISAELLGGDGTLLRSPALEQAYGGQTEIIYAGGGEPDLRALVHYTRSAVLDEACLQAYEGVLSDSQLNSLLASSGYQRSARILGSGDEADIFVAEQGFTRYADEQSFCRILGQQASLLTGEQVLSWDDNFCAVTSIEDALGNRIQVAYDYRFVEAIQITDANNNVNQVALDALGRVIYSRNWGTEEGIETGFRPETEFAPPETMEQALALTSPLPVASCCVYDAHSWMGTISLEQLSALIPDSEKQWSFLIANRLILPDGRIRARGRDPWSLQRLLPPAVAELLSDADRKPPHTVILAADRYPDDPSQQIQASIVFSDGFGRTIQTAKRADTRWAIAERVDYDGTGAVIRSFQPFYIDDWNYVGDKAVSGSMYATIYYYDALRRQLRMVNAKGYERRNTFYPWFTVNEDENDLFRPAR</sequence>
<organism evidence="7 8">
    <name type="scientific">Paenibacillus melissococcoides</name>
    <dbReference type="NCBI Taxonomy" id="2912268"/>
    <lineage>
        <taxon>Bacteria</taxon>
        <taxon>Bacillati</taxon>
        <taxon>Bacillota</taxon>
        <taxon>Bacilli</taxon>
        <taxon>Bacillales</taxon>
        <taxon>Paenibacillaceae</taxon>
        <taxon>Paenibacillus</taxon>
    </lineage>
</organism>
<dbReference type="Proteomes" id="UP001154322">
    <property type="component" value="Unassembled WGS sequence"/>
</dbReference>
<dbReference type="Pfam" id="PF12256">
    <property type="entry name" value="TcdB_toxin_midN"/>
    <property type="match status" value="1"/>
</dbReference>
<dbReference type="Pfam" id="PF03534">
    <property type="entry name" value="SpvB"/>
    <property type="match status" value="1"/>
</dbReference>
<dbReference type="InterPro" id="IPR022045">
    <property type="entry name" value="TcdB_toxin_mid/N"/>
</dbReference>